<keyword evidence="9" id="KW-1185">Reference proteome</keyword>
<evidence type="ECO:0000259" key="6">
    <source>
        <dbReference type="Pfam" id="PF25967"/>
    </source>
</evidence>
<dbReference type="GO" id="GO:0022857">
    <property type="term" value="F:transmembrane transporter activity"/>
    <property type="evidence" value="ECO:0007669"/>
    <property type="project" value="InterPro"/>
</dbReference>
<evidence type="ECO:0000256" key="4">
    <source>
        <dbReference type="SAM" id="SignalP"/>
    </source>
</evidence>
<protein>
    <submittedName>
        <fullName evidence="8">Efflux transporter periplasmic adaptor subunit</fullName>
    </submittedName>
</protein>
<dbReference type="PANTHER" id="PTHR30097:SF4">
    <property type="entry name" value="SLR6042 PROTEIN"/>
    <property type="match status" value="1"/>
</dbReference>
<evidence type="ECO:0000256" key="2">
    <source>
        <dbReference type="ARBA" id="ARBA00022448"/>
    </source>
</evidence>
<dbReference type="SUPFAM" id="SSF111369">
    <property type="entry name" value="HlyD-like secretion proteins"/>
    <property type="match status" value="1"/>
</dbReference>
<dbReference type="AlphaFoldDB" id="A0A2T7BJ23"/>
<dbReference type="InterPro" id="IPR058627">
    <property type="entry name" value="MdtA-like_C"/>
</dbReference>
<dbReference type="PROSITE" id="PS51257">
    <property type="entry name" value="PROKAR_LIPOPROTEIN"/>
    <property type="match status" value="1"/>
</dbReference>
<dbReference type="GO" id="GO:0060003">
    <property type="term" value="P:copper ion export"/>
    <property type="evidence" value="ECO:0007669"/>
    <property type="project" value="TreeGrafter"/>
</dbReference>
<proteinExistence type="inferred from homology"/>
<dbReference type="InterPro" id="IPR058792">
    <property type="entry name" value="Beta-barrel_RND_2"/>
</dbReference>
<evidence type="ECO:0000313" key="9">
    <source>
        <dbReference type="Proteomes" id="UP000244450"/>
    </source>
</evidence>
<dbReference type="FunFam" id="2.40.30.170:FF:000010">
    <property type="entry name" value="Efflux RND transporter periplasmic adaptor subunit"/>
    <property type="match status" value="1"/>
</dbReference>
<feature type="signal peptide" evidence="4">
    <location>
        <begin position="1"/>
        <end position="25"/>
    </location>
</feature>
<dbReference type="GO" id="GO:0030313">
    <property type="term" value="C:cell envelope"/>
    <property type="evidence" value="ECO:0007669"/>
    <property type="project" value="TreeGrafter"/>
</dbReference>
<dbReference type="InterPro" id="IPR058647">
    <property type="entry name" value="BSH_CzcB-like"/>
</dbReference>
<dbReference type="Pfam" id="PF25973">
    <property type="entry name" value="BSH_CzcB"/>
    <property type="match status" value="1"/>
</dbReference>
<dbReference type="Gene3D" id="2.40.30.170">
    <property type="match status" value="1"/>
</dbReference>
<dbReference type="NCBIfam" id="TIGR01730">
    <property type="entry name" value="RND_mfp"/>
    <property type="match status" value="1"/>
</dbReference>
<feature type="domain" description="CusB-like beta-barrel" evidence="5">
    <location>
        <begin position="221"/>
        <end position="297"/>
    </location>
</feature>
<dbReference type="GO" id="GO:0016020">
    <property type="term" value="C:membrane"/>
    <property type="evidence" value="ECO:0007669"/>
    <property type="project" value="InterPro"/>
</dbReference>
<sequence length="371" mass="40623">MPYIFKQRIVTSVFGIGLMAAALTACTSHKTEESGEEQGWVLSDSMLHTLRIDTATARPVESEISLTGKIAPNEDEVARIFPMVSGVVTSMKAQSGDLVKAGETLAVLHSPEMAGYTADQSVNKSALATAKRNLDVAESFYKSGLSSQKELEEARAEYAKAEAELNRANTVLSINGGGNAKSDYLVKSPITGFVISRSGAEHMQWRPDNTEPIFVIANLRSVWAMINVYESDIANVKEGDNVAITTLSYPDKIFNGKVQKLYNTLDPDNKVMKARVSIDNPDFLLKPEMFVSVKAQRHAAAEGVSIPSRGIIFDNDKQYVLVLTHAEPKIAIREITVARTVEDRAYISSGLKEGDEVIASRQVFIYESLKK</sequence>
<comment type="caution">
    <text evidence="8">The sequence shown here is derived from an EMBL/GenBank/DDBJ whole genome shotgun (WGS) entry which is preliminary data.</text>
</comment>
<evidence type="ECO:0000259" key="5">
    <source>
        <dbReference type="Pfam" id="PF25954"/>
    </source>
</evidence>
<evidence type="ECO:0000313" key="8">
    <source>
        <dbReference type="EMBL" id="PUZ26286.1"/>
    </source>
</evidence>
<organism evidence="8 9">
    <name type="scientific">Chitinophaga parva</name>
    <dbReference type="NCBI Taxonomy" id="2169414"/>
    <lineage>
        <taxon>Bacteria</taxon>
        <taxon>Pseudomonadati</taxon>
        <taxon>Bacteroidota</taxon>
        <taxon>Chitinophagia</taxon>
        <taxon>Chitinophagales</taxon>
        <taxon>Chitinophagaceae</taxon>
        <taxon>Chitinophaga</taxon>
    </lineage>
</organism>
<dbReference type="GO" id="GO:0015679">
    <property type="term" value="P:plasma membrane copper ion transport"/>
    <property type="evidence" value="ECO:0007669"/>
    <property type="project" value="TreeGrafter"/>
</dbReference>
<dbReference type="RefSeq" id="WP_108688124.1">
    <property type="nucleotide sequence ID" value="NZ_QCYK01000002.1"/>
</dbReference>
<keyword evidence="4" id="KW-0732">Signal</keyword>
<comment type="similarity">
    <text evidence="1">Belongs to the membrane fusion protein (MFP) (TC 8.A.1) family.</text>
</comment>
<feature type="chain" id="PRO_5015557050" evidence="4">
    <location>
        <begin position="26"/>
        <end position="371"/>
    </location>
</feature>
<dbReference type="EMBL" id="QCYK01000002">
    <property type="protein sequence ID" value="PUZ26286.1"/>
    <property type="molecule type" value="Genomic_DNA"/>
</dbReference>
<feature type="domain" description="CzcB-like barrel-sandwich hybrid" evidence="7">
    <location>
        <begin position="77"/>
        <end position="198"/>
    </location>
</feature>
<dbReference type="Pfam" id="PF25967">
    <property type="entry name" value="RND-MFP_C"/>
    <property type="match status" value="1"/>
</dbReference>
<evidence type="ECO:0000259" key="7">
    <source>
        <dbReference type="Pfam" id="PF25973"/>
    </source>
</evidence>
<dbReference type="Gene3D" id="2.40.420.20">
    <property type="match status" value="1"/>
</dbReference>
<name>A0A2T7BJ23_9BACT</name>
<keyword evidence="2" id="KW-0813">Transport</keyword>
<reference evidence="8 9" key="1">
    <citation type="submission" date="2018-04" db="EMBL/GenBank/DDBJ databases">
        <title>Chitinophaga fuyangensis sp. nov., isolated from soil in a chemical factory.</title>
        <authorList>
            <person name="Chen K."/>
        </authorList>
    </citation>
    <scope>NUCLEOTIDE SEQUENCE [LARGE SCALE GENOMIC DNA]</scope>
    <source>
        <strain evidence="8 9">LY-1</strain>
    </source>
</reference>
<evidence type="ECO:0000256" key="3">
    <source>
        <dbReference type="SAM" id="Coils"/>
    </source>
</evidence>
<keyword evidence="3" id="KW-0175">Coiled coil</keyword>
<dbReference type="OrthoDB" id="9806939at2"/>
<dbReference type="Pfam" id="PF25954">
    <property type="entry name" value="Beta-barrel_RND_2"/>
    <property type="match status" value="1"/>
</dbReference>
<evidence type="ECO:0000256" key="1">
    <source>
        <dbReference type="ARBA" id="ARBA00009477"/>
    </source>
</evidence>
<dbReference type="Gene3D" id="1.10.287.470">
    <property type="entry name" value="Helix hairpin bin"/>
    <property type="match status" value="1"/>
</dbReference>
<dbReference type="PANTHER" id="PTHR30097">
    <property type="entry name" value="CATION EFFLUX SYSTEM PROTEIN CUSB"/>
    <property type="match status" value="1"/>
</dbReference>
<dbReference type="InterPro" id="IPR006143">
    <property type="entry name" value="RND_pump_MFP"/>
</dbReference>
<accession>A0A2T7BJ23</accession>
<feature type="domain" description="Multidrug resistance protein MdtA-like C-terminal permuted SH3" evidence="6">
    <location>
        <begin position="304"/>
        <end position="361"/>
    </location>
</feature>
<dbReference type="InterPro" id="IPR051909">
    <property type="entry name" value="MFP_Cation_Efflux"/>
</dbReference>
<dbReference type="Proteomes" id="UP000244450">
    <property type="component" value="Unassembled WGS sequence"/>
</dbReference>
<feature type="coiled-coil region" evidence="3">
    <location>
        <begin position="144"/>
        <end position="171"/>
    </location>
</feature>
<gene>
    <name evidence="8" type="ORF">DCC81_18865</name>
</gene>